<feature type="domain" description="N-acetyltransferase" evidence="3">
    <location>
        <begin position="3"/>
        <end position="145"/>
    </location>
</feature>
<name>A0ABN0N5V4_9NEIS</name>
<evidence type="ECO:0000256" key="2">
    <source>
        <dbReference type="ARBA" id="ARBA00023315"/>
    </source>
</evidence>
<proteinExistence type="predicted"/>
<dbReference type="CDD" id="cd04301">
    <property type="entry name" value="NAT_SF"/>
    <property type="match status" value="1"/>
</dbReference>
<accession>A0ABN0N5V4</accession>
<keyword evidence="1" id="KW-0808">Transferase</keyword>
<keyword evidence="5" id="KW-1185">Reference proteome</keyword>
<evidence type="ECO:0000313" key="5">
    <source>
        <dbReference type="Proteomes" id="UP000016426"/>
    </source>
</evidence>
<comment type="caution">
    <text evidence="4">The sequence shown here is derived from an EMBL/GenBank/DDBJ whole genome shotgun (WGS) entry which is preliminary data.</text>
</comment>
<dbReference type="EMBL" id="AVPH01000237">
    <property type="protein sequence ID" value="ERE06024.1"/>
    <property type="molecule type" value="Genomic_DNA"/>
</dbReference>
<dbReference type="InterPro" id="IPR050832">
    <property type="entry name" value="Bact_Acetyltransf"/>
</dbReference>
<dbReference type="InterPro" id="IPR016181">
    <property type="entry name" value="Acyl_CoA_acyltransferase"/>
</dbReference>
<organism evidence="4 5">
    <name type="scientific">Pseudogulbenkiania ferrooxidans EGD-HP2</name>
    <dbReference type="NCBI Taxonomy" id="1388764"/>
    <lineage>
        <taxon>Bacteria</taxon>
        <taxon>Pseudomonadati</taxon>
        <taxon>Pseudomonadota</taxon>
        <taxon>Betaproteobacteria</taxon>
        <taxon>Neisseriales</taxon>
        <taxon>Chromobacteriaceae</taxon>
        <taxon>Pseudogulbenkiania</taxon>
    </lineage>
</organism>
<evidence type="ECO:0000256" key="1">
    <source>
        <dbReference type="ARBA" id="ARBA00022679"/>
    </source>
</evidence>
<dbReference type="Proteomes" id="UP000016426">
    <property type="component" value="Unassembled WGS sequence"/>
</dbReference>
<dbReference type="PROSITE" id="PS51186">
    <property type="entry name" value="GNAT"/>
    <property type="match status" value="1"/>
</dbReference>
<dbReference type="PANTHER" id="PTHR43877">
    <property type="entry name" value="AMINOALKYLPHOSPHONATE N-ACETYLTRANSFERASE-RELATED-RELATED"/>
    <property type="match status" value="1"/>
</dbReference>
<dbReference type="InterPro" id="IPR000182">
    <property type="entry name" value="GNAT_dom"/>
</dbReference>
<gene>
    <name evidence="4" type="ORF">O166_09225</name>
</gene>
<dbReference type="Pfam" id="PF00583">
    <property type="entry name" value="Acetyltransf_1"/>
    <property type="match status" value="1"/>
</dbReference>
<dbReference type="SUPFAM" id="SSF55729">
    <property type="entry name" value="Acyl-CoA N-acyltransferases (Nat)"/>
    <property type="match status" value="1"/>
</dbReference>
<evidence type="ECO:0000259" key="3">
    <source>
        <dbReference type="PROSITE" id="PS51186"/>
    </source>
</evidence>
<keyword evidence="2" id="KW-0012">Acyltransferase</keyword>
<evidence type="ECO:0000313" key="4">
    <source>
        <dbReference type="EMBL" id="ERE06024.1"/>
    </source>
</evidence>
<sequence length="162" mass="17708">MTLSIRVAEAADAGALAEVYLACRREMPYAPLAHGDAAVHAWFANALLPAGGVWLAERNGGIAGFAACSEQDGALWLDQLYVGAGHRNAGIGRALLERVVLRQTRACRLHVFQANAGARRFYEAHGFKLLSLGDGQDNEERCPDALYQWRPDMKERPCLKNC</sequence>
<protein>
    <recommendedName>
        <fullName evidence="3">N-acetyltransferase domain-containing protein</fullName>
    </recommendedName>
</protein>
<dbReference type="Gene3D" id="3.40.630.30">
    <property type="match status" value="1"/>
</dbReference>
<dbReference type="RefSeq" id="WP_021477398.1">
    <property type="nucleotide sequence ID" value="NZ_AVPH01000237.1"/>
</dbReference>
<reference evidence="4 5" key="1">
    <citation type="journal article" date="2013" name="Genome Announc.">
        <title>Genome Sequence of the Pigment-Producing Bacterium Pseudogulbenkiania ferrooxidans, Isolated from Loktak Lake.</title>
        <authorList>
            <person name="Puranik S."/>
            <person name="Talkal R."/>
            <person name="Qureshi A."/>
            <person name="Khardenavis A."/>
            <person name="Kapley A."/>
            <person name="Purohit H.J."/>
        </authorList>
    </citation>
    <scope>NUCLEOTIDE SEQUENCE [LARGE SCALE GENOMIC DNA]</scope>
    <source>
        <strain evidence="4 5">EGD-HP2</strain>
    </source>
</reference>